<reference evidence="3" key="1">
    <citation type="journal article" date="2014" name="Int. J. Syst. Evol. Microbiol.">
        <title>Complete genome sequence of Corynebacterium casei LMG S-19264T (=DSM 44701T), isolated from a smear-ripened cheese.</title>
        <authorList>
            <consortium name="US DOE Joint Genome Institute (JGI-PGF)"/>
            <person name="Walter F."/>
            <person name="Albersmeier A."/>
            <person name="Kalinowski J."/>
            <person name="Ruckert C."/>
        </authorList>
    </citation>
    <scope>NUCLEOTIDE SEQUENCE</scope>
    <source>
        <strain evidence="3">JCM 19596</strain>
    </source>
</reference>
<protein>
    <recommendedName>
        <fullName evidence="2">Glycosyl transferase family 1 domain-containing protein</fullName>
    </recommendedName>
</protein>
<dbReference type="GO" id="GO:0016757">
    <property type="term" value="F:glycosyltransferase activity"/>
    <property type="evidence" value="ECO:0007669"/>
    <property type="project" value="InterPro"/>
</dbReference>
<reference evidence="3" key="2">
    <citation type="submission" date="2020-09" db="EMBL/GenBank/DDBJ databases">
        <authorList>
            <person name="Sun Q."/>
            <person name="Ohkuma M."/>
        </authorList>
    </citation>
    <scope>NUCLEOTIDE SEQUENCE</scope>
    <source>
        <strain evidence="3">JCM 19596</strain>
    </source>
</reference>
<name>A0A830F6M7_9EURY</name>
<dbReference type="InterPro" id="IPR001296">
    <property type="entry name" value="Glyco_trans_1"/>
</dbReference>
<dbReference type="PANTHER" id="PTHR46401">
    <property type="entry name" value="GLYCOSYLTRANSFERASE WBBK-RELATED"/>
    <property type="match status" value="1"/>
</dbReference>
<evidence type="ECO:0000259" key="2">
    <source>
        <dbReference type="Pfam" id="PF00534"/>
    </source>
</evidence>
<gene>
    <name evidence="3" type="ORF">GCM10009039_27790</name>
</gene>
<dbReference type="Pfam" id="PF00534">
    <property type="entry name" value="Glycos_transf_1"/>
    <property type="match status" value="1"/>
</dbReference>
<evidence type="ECO:0000313" key="3">
    <source>
        <dbReference type="EMBL" id="GGL68219.1"/>
    </source>
</evidence>
<dbReference type="PANTHER" id="PTHR46401:SF2">
    <property type="entry name" value="GLYCOSYLTRANSFERASE WBBK-RELATED"/>
    <property type="match status" value="1"/>
</dbReference>
<keyword evidence="1" id="KW-0808">Transferase</keyword>
<sequence length="117" mass="12823">MGYVSDAELEWLYQNAVGFVYPSLYEGFGMPILESMRAGTPVLTSRNGATEEVADDAAVLVDPTDTAAIAQGLTEVIKRRSELIDAGRERTQMFSWDRAAEQYVEVFHQAASSEGAK</sequence>
<evidence type="ECO:0000313" key="4">
    <source>
        <dbReference type="Proteomes" id="UP000607197"/>
    </source>
</evidence>
<dbReference type="AlphaFoldDB" id="A0A830F6M7"/>
<feature type="domain" description="Glycosyl transferase family 1" evidence="2">
    <location>
        <begin position="2"/>
        <end position="82"/>
    </location>
</feature>
<accession>A0A830F6M7</accession>
<evidence type="ECO:0000256" key="1">
    <source>
        <dbReference type="ARBA" id="ARBA00022679"/>
    </source>
</evidence>
<dbReference type="EMBL" id="BMPG01000004">
    <property type="protein sequence ID" value="GGL68219.1"/>
    <property type="molecule type" value="Genomic_DNA"/>
</dbReference>
<dbReference type="SUPFAM" id="SSF53756">
    <property type="entry name" value="UDP-Glycosyltransferase/glycogen phosphorylase"/>
    <property type="match status" value="1"/>
</dbReference>
<dbReference type="Gene3D" id="3.40.50.2000">
    <property type="entry name" value="Glycogen Phosphorylase B"/>
    <property type="match status" value="1"/>
</dbReference>
<organism evidence="3 4">
    <name type="scientific">Halocalculus aciditolerans</name>
    <dbReference type="NCBI Taxonomy" id="1383812"/>
    <lineage>
        <taxon>Archaea</taxon>
        <taxon>Methanobacteriati</taxon>
        <taxon>Methanobacteriota</taxon>
        <taxon>Stenosarchaea group</taxon>
        <taxon>Halobacteria</taxon>
        <taxon>Halobacteriales</taxon>
        <taxon>Halobacteriaceae</taxon>
        <taxon>Halocalculus</taxon>
    </lineage>
</organism>
<keyword evidence="4" id="KW-1185">Reference proteome</keyword>
<dbReference type="Proteomes" id="UP000607197">
    <property type="component" value="Unassembled WGS sequence"/>
</dbReference>
<comment type="caution">
    <text evidence="3">The sequence shown here is derived from an EMBL/GenBank/DDBJ whole genome shotgun (WGS) entry which is preliminary data.</text>
</comment>
<proteinExistence type="predicted"/>